<evidence type="ECO:0000313" key="3">
    <source>
        <dbReference type="Proteomes" id="UP000193307"/>
    </source>
</evidence>
<dbReference type="Pfam" id="PF03548">
    <property type="entry name" value="LolA"/>
    <property type="match status" value="1"/>
</dbReference>
<evidence type="ECO:0000256" key="1">
    <source>
        <dbReference type="ARBA" id="ARBA00022729"/>
    </source>
</evidence>
<keyword evidence="2" id="KW-0449">Lipoprotein</keyword>
<gene>
    <name evidence="2" type="ORF">PAM7971_03195</name>
</gene>
<sequence>MADDTDRKSAYIGCMKTFRYALAPVIASVCFALPAMAEKLSLQELSGYLNSLGTVQADFVQDNDDGSSSQGVLTLKRPGRMRLSYGGVNDPLVLGSGGQVAVFDPGSNEPPQRFPMSKTPLSLILANNVDLTRAKMVVSHTEQNGDTIVRAQDPEHPEYGSIDLVFGDRPILKAWVINDESGGSTTVQLTKMRLGGTVRDADFNIRSEARRRGTPLE</sequence>
<dbReference type="PANTHER" id="PTHR35869:SF1">
    <property type="entry name" value="OUTER-MEMBRANE LIPOPROTEIN CARRIER PROTEIN"/>
    <property type="match status" value="1"/>
</dbReference>
<dbReference type="Gene3D" id="2.50.20.10">
    <property type="entry name" value="Lipoprotein localisation LolA/LolB/LppX"/>
    <property type="match status" value="1"/>
</dbReference>
<organism evidence="2 3">
    <name type="scientific">Pacificibacter marinus</name>
    <dbReference type="NCBI Taxonomy" id="658057"/>
    <lineage>
        <taxon>Bacteria</taxon>
        <taxon>Pseudomonadati</taxon>
        <taxon>Pseudomonadota</taxon>
        <taxon>Alphaproteobacteria</taxon>
        <taxon>Rhodobacterales</taxon>
        <taxon>Roseobacteraceae</taxon>
        <taxon>Pacificibacter</taxon>
    </lineage>
</organism>
<dbReference type="CDD" id="cd16325">
    <property type="entry name" value="LolA"/>
    <property type="match status" value="1"/>
</dbReference>
<accession>A0A1Y5TJF9</accession>
<dbReference type="SUPFAM" id="SSF89392">
    <property type="entry name" value="Prokaryotic lipoproteins and lipoprotein localization factors"/>
    <property type="match status" value="1"/>
</dbReference>
<reference evidence="2 3" key="1">
    <citation type="submission" date="2017-03" db="EMBL/GenBank/DDBJ databases">
        <authorList>
            <person name="Afonso C.L."/>
            <person name="Miller P.J."/>
            <person name="Scott M.A."/>
            <person name="Spackman E."/>
            <person name="Goraichik I."/>
            <person name="Dimitrov K.M."/>
            <person name="Suarez D.L."/>
            <person name="Swayne D.E."/>
        </authorList>
    </citation>
    <scope>NUCLEOTIDE SEQUENCE [LARGE SCALE GENOMIC DNA]</scope>
    <source>
        <strain evidence="2 3">CECT 7971</strain>
    </source>
</reference>
<proteinExistence type="predicted"/>
<keyword evidence="3" id="KW-1185">Reference proteome</keyword>
<evidence type="ECO:0000313" key="2">
    <source>
        <dbReference type="EMBL" id="SLN61817.1"/>
    </source>
</evidence>
<dbReference type="EMBL" id="FWFW01000012">
    <property type="protein sequence ID" value="SLN61817.1"/>
    <property type="molecule type" value="Genomic_DNA"/>
</dbReference>
<keyword evidence="1" id="KW-0732">Signal</keyword>
<dbReference type="STRING" id="658057.SAMN04488032_112103"/>
<dbReference type="RefSeq" id="WP_342027563.1">
    <property type="nucleotide sequence ID" value="NZ_FNZV01000012.1"/>
</dbReference>
<dbReference type="Proteomes" id="UP000193307">
    <property type="component" value="Unassembled WGS sequence"/>
</dbReference>
<protein>
    <submittedName>
        <fullName evidence="2">Lipoprotein chaperone</fullName>
    </submittedName>
</protein>
<dbReference type="AlphaFoldDB" id="A0A1Y5TJF9"/>
<dbReference type="InterPro" id="IPR004564">
    <property type="entry name" value="OM_lipoprot_carrier_LolA-like"/>
</dbReference>
<name>A0A1Y5TJF9_9RHOB</name>
<dbReference type="PANTHER" id="PTHR35869">
    <property type="entry name" value="OUTER-MEMBRANE LIPOPROTEIN CARRIER PROTEIN"/>
    <property type="match status" value="1"/>
</dbReference>
<dbReference type="InterPro" id="IPR029046">
    <property type="entry name" value="LolA/LolB/LppX"/>
</dbReference>